<dbReference type="GO" id="GO:0030246">
    <property type="term" value="F:carbohydrate binding"/>
    <property type="evidence" value="ECO:0007669"/>
    <property type="project" value="InterPro"/>
</dbReference>
<keyword evidence="1" id="KW-0645">Protease</keyword>
<dbReference type="AlphaFoldDB" id="A0A9X3J146"/>
<dbReference type="Proteomes" id="UP001150924">
    <property type="component" value="Unassembled WGS sequence"/>
</dbReference>
<keyword evidence="1" id="KW-0378">Hydrolase</keyword>
<dbReference type="Pfam" id="PF13620">
    <property type="entry name" value="CarboxypepD_reg"/>
    <property type="match status" value="1"/>
</dbReference>
<proteinExistence type="predicted"/>
<sequence>MTPEAVLVGKVVRAGSGEPLAGMQVSSGGSSYTTTMTDAQGMFRLDRLQPGGYKPSAVSDETYGQAEELVMLGLGETSEPLVIAAHPAFFVEGRVVIEGGGAASPARWCCATGRAVARRAGRSTADCSICERCGPASTGSMCGAPDMSRRTRTRK</sequence>
<gene>
    <name evidence="1" type="ORF">OV079_38030</name>
</gene>
<evidence type="ECO:0000313" key="1">
    <source>
        <dbReference type="EMBL" id="MCY1011261.1"/>
    </source>
</evidence>
<dbReference type="GO" id="GO:0004180">
    <property type="term" value="F:carboxypeptidase activity"/>
    <property type="evidence" value="ECO:0007669"/>
    <property type="project" value="UniProtKB-KW"/>
</dbReference>
<accession>A0A9X3J146</accession>
<protein>
    <submittedName>
        <fullName evidence="1">Carboxypeptidase regulatory-like domain-containing protein</fullName>
    </submittedName>
</protein>
<keyword evidence="2" id="KW-1185">Reference proteome</keyword>
<keyword evidence="1" id="KW-0121">Carboxypeptidase</keyword>
<dbReference type="InterPro" id="IPR013784">
    <property type="entry name" value="Carb-bd-like_fold"/>
</dbReference>
<dbReference type="Gene3D" id="2.60.40.1120">
    <property type="entry name" value="Carboxypeptidase-like, regulatory domain"/>
    <property type="match status" value="1"/>
</dbReference>
<organism evidence="1 2">
    <name type="scientific">Nannocystis pusilla</name>
    <dbReference type="NCBI Taxonomy" id="889268"/>
    <lineage>
        <taxon>Bacteria</taxon>
        <taxon>Pseudomonadati</taxon>
        <taxon>Myxococcota</taxon>
        <taxon>Polyangia</taxon>
        <taxon>Nannocystales</taxon>
        <taxon>Nannocystaceae</taxon>
        <taxon>Nannocystis</taxon>
    </lineage>
</organism>
<evidence type="ECO:0000313" key="2">
    <source>
        <dbReference type="Proteomes" id="UP001150924"/>
    </source>
</evidence>
<dbReference type="EMBL" id="JAPNKE010000002">
    <property type="protein sequence ID" value="MCY1011261.1"/>
    <property type="molecule type" value="Genomic_DNA"/>
</dbReference>
<dbReference type="RefSeq" id="WP_267774500.1">
    <property type="nucleotide sequence ID" value="NZ_JAPNKE010000002.1"/>
</dbReference>
<dbReference type="SUPFAM" id="SSF49452">
    <property type="entry name" value="Starch-binding domain-like"/>
    <property type="match status" value="1"/>
</dbReference>
<comment type="caution">
    <text evidence="1">The sequence shown here is derived from an EMBL/GenBank/DDBJ whole genome shotgun (WGS) entry which is preliminary data.</text>
</comment>
<reference evidence="1" key="1">
    <citation type="submission" date="2022-11" db="EMBL/GenBank/DDBJ databases">
        <title>Minimal conservation of predation-associated metabolite biosynthetic gene clusters underscores biosynthetic potential of Myxococcota including descriptions for ten novel species: Archangium lansinium sp. nov., Myxococcus landrumus sp. nov., Nannocystis bai.</title>
        <authorList>
            <person name="Ahearne A."/>
            <person name="Stevens C."/>
            <person name="Phillips K."/>
        </authorList>
    </citation>
    <scope>NUCLEOTIDE SEQUENCE</scope>
    <source>
        <strain evidence="1">Na p29</strain>
    </source>
</reference>
<name>A0A9X3J146_9BACT</name>